<dbReference type="STRING" id="247633.GP2143_05595"/>
<name>A0YBG9_9GAMM</name>
<dbReference type="InterPro" id="IPR051053">
    <property type="entry name" value="ECH/Chromodomain_protein"/>
</dbReference>
<dbReference type="Proteomes" id="UP000004931">
    <property type="component" value="Unassembled WGS sequence"/>
</dbReference>
<dbReference type="InterPro" id="IPR029045">
    <property type="entry name" value="ClpP/crotonase-like_dom_sf"/>
</dbReference>
<dbReference type="CDD" id="cd06558">
    <property type="entry name" value="crotonase-like"/>
    <property type="match status" value="1"/>
</dbReference>
<comment type="subcellular location">
    <subcellularLocation>
        <location evidence="1">Peroxisome</location>
    </subcellularLocation>
</comment>
<keyword evidence="5" id="KW-1185">Reference proteome</keyword>
<dbReference type="PANTHER" id="PTHR43684">
    <property type="match status" value="1"/>
</dbReference>
<gene>
    <name evidence="4" type="ORF">GP2143_05595</name>
</gene>
<dbReference type="PANTHER" id="PTHR43684:SF1">
    <property type="entry name" value="ENOYL-COA DELTA ISOMERASE 2"/>
    <property type="match status" value="1"/>
</dbReference>
<dbReference type="AlphaFoldDB" id="A0YBG9"/>
<dbReference type="Pfam" id="PF00378">
    <property type="entry name" value="ECH_1"/>
    <property type="match status" value="1"/>
</dbReference>
<evidence type="ECO:0000256" key="2">
    <source>
        <dbReference type="ARBA" id="ARBA00023140"/>
    </source>
</evidence>
<dbReference type="EC" id="4.2.1.17" evidence="4"/>
<comment type="caution">
    <text evidence="4">The sequence shown here is derived from an EMBL/GenBank/DDBJ whole genome shotgun (WGS) entry which is preliminary data.</text>
</comment>
<dbReference type="Gene3D" id="3.90.226.10">
    <property type="entry name" value="2-enoyl-CoA Hydratase, Chain A, domain 1"/>
    <property type="match status" value="1"/>
</dbReference>
<dbReference type="GO" id="GO:0004300">
    <property type="term" value="F:enoyl-CoA hydratase activity"/>
    <property type="evidence" value="ECO:0007669"/>
    <property type="project" value="UniProtKB-EC"/>
</dbReference>
<dbReference type="OrthoDB" id="9777711at2"/>
<keyword evidence="2" id="KW-0576">Peroxisome</keyword>
<evidence type="ECO:0000313" key="5">
    <source>
        <dbReference type="Proteomes" id="UP000004931"/>
    </source>
</evidence>
<dbReference type="eggNOG" id="COG1024">
    <property type="taxonomic scope" value="Bacteria"/>
</dbReference>
<keyword evidence="4" id="KW-0456">Lyase</keyword>
<dbReference type="EMBL" id="AAVT01000002">
    <property type="protein sequence ID" value="EAW31899.1"/>
    <property type="molecule type" value="Genomic_DNA"/>
</dbReference>
<reference evidence="4 5" key="1">
    <citation type="journal article" date="2010" name="J. Bacteriol.">
        <title>Genome sequence of the oligotrophic marine Gammaproteobacterium HTCC2143, isolated from the Oregon Coast.</title>
        <authorList>
            <person name="Oh H.M."/>
            <person name="Kang I."/>
            <person name="Ferriera S."/>
            <person name="Giovannoni S.J."/>
            <person name="Cho J.C."/>
        </authorList>
    </citation>
    <scope>NUCLEOTIDE SEQUENCE [LARGE SCALE GENOMIC DNA]</scope>
    <source>
        <strain evidence="4 5">HTCC2143</strain>
    </source>
</reference>
<evidence type="ECO:0000256" key="1">
    <source>
        <dbReference type="ARBA" id="ARBA00004275"/>
    </source>
</evidence>
<dbReference type="SUPFAM" id="SSF52096">
    <property type="entry name" value="ClpP/crotonase"/>
    <property type="match status" value="1"/>
</dbReference>
<evidence type="ECO:0000313" key="4">
    <source>
        <dbReference type="EMBL" id="EAW31899.1"/>
    </source>
</evidence>
<accession>A0YBG9</accession>
<protein>
    <submittedName>
        <fullName evidence="4">Enoyl-CoA hydratase</fullName>
        <ecNumber evidence="4">4.2.1.17</ecNumber>
    </submittedName>
</protein>
<keyword evidence="3" id="KW-0413">Isomerase</keyword>
<organism evidence="4 5">
    <name type="scientific">marine gamma proteobacterium HTCC2143</name>
    <dbReference type="NCBI Taxonomy" id="247633"/>
    <lineage>
        <taxon>Bacteria</taxon>
        <taxon>Pseudomonadati</taxon>
        <taxon>Pseudomonadota</taxon>
        <taxon>Gammaproteobacteria</taxon>
        <taxon>Cellvibrionales</taxon>
        <taxon>Spongiibacteraceae</taxon>
        <taxon>BD1-7 clade</taxon>
    </lineage>
</organism>
<proteinExistence type="predicted"/>
<dbReference type="InterPro" id="IPR001753">
    <property type="entry name" value="Enoyl-CoA_hydra/iso"/>
</dbReference>
<sequence>MELKDTLYDVSDRVATITLNRPHRANAWTGRMHTEYRYLLQQADVDPDVGVIIVTGADNYFCVGADTNGLLGFSESGEYSSGTGPDLVMPGSNEFPAFLHEYVYHFALAKPVIAAISGPAAGVGFVLACYTDIRFAVPGVKLTTAHGPLNLPVECGLSWLLPRLIGGSRATELLISSRKFLTDEAHQLGLVHRLVEREHLMTEVRAYAIDLITRNSPESLRQSKRQTYIDWHRDVGTATREAGDLLQAMVKQPNYKVGINALTKKATPKWR</sequence>
<evidence type="ECO:0000256" key="3">
    <source>
        <dbReference type="ARBA" id="ARBA00023235"/>
    </source>
</evidence>
<dbReference type="GO" id="GO:0004165">
    <property type="term" value="F:delta(3)-delta(2)-enoyl-CoA isomerase activity"/>
    <property type="evidence" value="ECO:0007669"/>
    <property type="project" value="UniProtKB-ARBA"/>
</dbReference>